<evidence type="ECO:0000313" key="2">
    <source>
        <dbReference type="EMBL" id="GFY02416.1"/>
    </source>
</evidence>
<feature type="region of interest" description="Disordered" evidence="1">
    <location>
        <begin position="74"/>
        <end position="94"/>
    </location>
</feature>
<accession>A0A8X6RYB0</accession>
<evidence type="ECO:0000313" key="3">
    <source>
        <dbReference type="Proteomes" id="UP000887159"/>
    </source>
</evidence>
<sequence>MVTSDEIEKNLTNNESGDDFSDVNSDDGGRNKIDHLIGTSAHAPQGPRVQEPHRCIADMSEYFYRTYADRYARLSSRPPRPSGNLNHRDLFRQW</sequence>
<dbReference type="EMBL" id="BMAU01021233">
    <property type="protein sequence ID" value="GFY02416.1"/>
    <property type="molecule type" value="Genomic_DNA"/>
</dbReference>
<organism evidence="2 3">
    <name type="scientific">Trichonephila clavipes</name>
    <name type="common">Golden silk orbweaver</name>
    <name type="synonym">Nephila clavipes</name>
    <dbReference type="NCBI Taxonomy" id="2585209"/>
    <lineage>
        <taxon>Eukaryota</taxon>
        <taxon>Metazoa</taxon>
        <taxon>Ecdysozoa</taxon>
        <taxon>Arthropoda</taxon>
        <taxon>Chelicerata</taxon>
        <taxon>Arachnida</taxon>
        <taxon>Araneae</taxon>
        <taxon>Araneomorphae</taxon>
        <taxon>Entelegynae</taxon>
        <taxon>Araneoidea</taxon>
        <taxon>Nephilidae</taxon>
        <taxon>Trichonephila</taxon>
    </lineage>
</organism>
<keyword evidence="3" id="KW-1185">Reference proteome</keyword>
<evidence type="ECO:0000256" key="1">
    <source>
        <dbReference type="SAM" id="MobiDB-lite"/>
    </source>
</evidence>
<feature type="compositionally biased region" description="Acidic residues" evidence="1">
    <location>
        <begin position="16"/>
        <end position="25"/>
    </location>
</feature>
<dbReference type="Proteomes" id="UP000887159">
    <property type="component" value="Unassembled WGS sequence"/>
</dbReference>
<comment type="caution">
    <text evidence="2">The sequence shown here is derived from an EMBL/GenBank/DDBJ whole genome shotgun (WGS) entry which is preliminary data.</text>
</comment>
<dbReference type="AlphaFoldDB" id="A0A8X6RYB0"/>
<name>A0A8X6RYB0_TRICX</name>
<reference evidence="2" key="1">
    <citation type="submission" date="2020-08" db="EMBL/GenBank/DDBJ databases">
        <title>Multicomponent nature underlies the extraordinary mechanical properties of spider dragline silk.</title>
        <authorList>
            <person name="Kono N."/>
            <person name="Nakamura H."/>
            <person name="Mori M."/>
            <person name="Yoshida Y."/>
            <person name="Ohtoshi R."/>
            <person name="Malay A.D."/>
            <person name="Moran D.A.P."/>
            <person name="Tomita M."/>
            <person name="Numata K."/>
            <person name="Arakawa K."/>
        </authorList>
    </citation>
    <scope>NUCLEOTIDE SEQUENCE</scope>
</reference>
<protein>
    <submittedName>
        <fullName evidence="2">Uncharacterized protein</fullName>
    </submittedName>
</protein>
<gene>
    <name evidence="2" type="ORF">TNCV_3502971</name>
</gene>
<proteinExistence type="predicted"/>
<feature type="region of interest" description="Disordered" evidence="1">
    <location>
        <begin position="1"/>
        <end position="51"/>
    </location>
</feature>